<sequence>MTTPETVPARSETRSITVAWLALSAITVIGWWLAPGHSGGQADPSVPITVAVIVLGFVKCRVIIRWFMEVRSAPVWLRRSTDGWLVTLWLAVLAIYLW</sequence>
<proteinExistence type="predicted"/>
<keyword evidence="8" id="KW-1185">Reference proteome</keyword>
<name>A0A375YPR2_MYCPF</name>
<keyword evidence="4 6" id="KW-1133">Transmembrane helix</keyword>
<dbReference type="Proteomes" id="UP000252008">
    <property type="component" value="Unassembled WGS sequence"/>
</dbReference>
<accession>A0A375YPR2</accession>
<reference evidence="7 8" key="1">
    <citation type="submission" date="2018-05" db="EMBL/GenBank/DDBJ databases">
        <authorList>
            <consortium name="IHU Genomes"/>
        </authorList>
    </citation>
    <scope>NUCLEOTIDE SEQUENCE [LARGE SCALE GENOMIC DNA]</scope>
    <source>
        <strain evidence="7 8">P7335</strain>
    </source>
</reference>
<dbReference type="AlphaFoldDB" id="A0A375YPR2"/>
<comment type="subcellular location">
    <subcellularLocation>
        <location evidence="1">Cell membrane</location>
        <topology evidence="1">Multi-pass membrane protein</topology>
    </subcellularLocation>
</comment>
<evidence type="ECO:0000313" key="7">
    <source>
        <dbReference type="EMBL" id="SRX83138.1"/>
    </source>
</evidence>
<evidence type="ECO:0000313" key="8">
    <source>
        <dbReference type="Proteomes" id="UP000252008"/>
    </source>
</evidence>
<dbReference type="GO" id="GO:0005886">
    <property type="term" value="C:plasma membrane"/>
    <property type="evidence" value="ECO:0007669"/>
    <property type="project" value="UniProtKB-SubCell"/>
</dbReference>
<evidence type="ECO:0000256" key="5">
    <source>
        <dbReference type="ARBA" id="ARBA00023136"/>
    </source>
</evidence>
<dbReference type="InterPro" id="IPR005171">
    <property type="entry name" value="Cyt_c_oxidase_su4_prok"/>
</dbReference>
<evidence type="ECO:0008006" key="9">
    <source>
        <dbReference type="Google" id="ProtNLM"/>
    </source>
</evidence>
<keyword evidence="2" id="KW-1003">Cell membrane</keyword>
<organism evidence="7 8">
    <name type="scientific">Mycolicibacterium parafortuitum</name>
    <name type="common">Mycobacterium parafortuitum</name>
    <dbReference type="NCBI Taxonomy" id="39692"/>
    <lineage>
        <taxon>Bacteria</taxon>
        <taxon>Bacillati</taxon>
        <taxon>Actinomycetota</taxon>
        <taxon>Actinomycetes</taxon>
        <taxon>Mycobacteriales</taxon>
        <taxon>Mycobacteriaceae</taxon>
        <taxon>Mycolicibacterium</taxon>
    </lineage>
</organism>
<dbReference type="EMBL" id="UEGS01000001">
    <property type="protein sequence ID" value="SRX83138.1"/>
    <property type="molecule type" value="Genomic_DNA"/>
</dbReference>
<dbReference type="Pfam" id="PF03626">
    <property type="entry name" value="COX4_pro"/>
    <property type="match status" value="1"/>
</dbReference>
<evidence type="ECO:0000256" key="1">
    <source>
        <dbReference type="ARBA" id="ARBA00004651"/>
    </source>
</evidence>
<evidence type="ECO:0000256" key="4">
    <source>
        <dbReference type="ARBA" id="ARBA00022989"/>
    </source>
</evidence>
<protein>
    <recommendedName>
        <fullName evidence="9">Prokaryotic cytochrome C oxidase subunit IV family protein</fullName>
    </recommendedName>
</protein>
<evidence type="ECO:0000256" key="3">
    <source>
        <dbReference type="ARBA" id="ARBA00022692"/>
    </source>
</evidence>
<feature type="transmembrane region" description="Helical" evidence="6">
    <location>
        <begin position="76"/>
        <end position="97"/>
    </location>
</feature>
<evidence type="ECO:0000256" key="2">
    <source>
        <dbReference type="ARBA" id="ARBA00022475"/>
    </source>
</evidence>
<dbReference type="STRING" id="39692.BST38_14130"/>
<feature type="transmembrane region" description="Helical" evidence="6">
    <location>
        <begin position="46"/>
        <end position="64"/>
    </location>
</feature>
<evidence type="ECO:0000256" key="6">
    <source>
        <dbReference type="SAM" id="Phobius"/>
    </source>
</evidence>
<dbReference type="RefSeq" id="WP_237160800.1">
    <property type="nucleotide sequence ID" value="NZ_MVID01000011.1"/>
</dbReference>
<gene>
    <name evidence="7" type="ORF">MPP7335_04912</name>
</gene>
<keyword evidence="3 6" id="KW-0812">Transmembrane</keyword>
<keyword evidence="5 6" id="KW-0472">Membrane</keyword>
<feature type="transmembrane region" description="Helical" evidence="6">
    <location>
        <begin position="16"/>
        <end position="34"/>
    </location>
</feature>